<protein>
    <submittedName>
        <fullName evidence="2">Uncharacterized protein</fullName>
    </submittedName>
</protein>
<organism evidence="2 3">
    <name type="scientific">Angomonas deanei</name>
    <dbReference type="NCBI Taxonomy" id="59799"/>
    <lineage>
        <taxon>Eukaryota</taxon>
        <taxon>Discoba</taxon>
        <taxon>Euglenozoa</taxon>
        <taxon>Kinetoplastea</taxon>
        <taxon>Metakinetoplastina</taxon>
        <taxon>Trypanosomatida</taxon>
        <taxon>Trypanosomatidae</taxon>
        <taxon>Strigomonadinae</taxon>
        <taxon>Angomonas</taxon>
    </lineage>
</organism>
<evidence type="ECO:0000256" key="1">
    <source>
        <dbReference type="SAM" id="MobiDB-lite"/>
    </source>
</evidence>
<gene>
    <name evidence="2" type="ORF">ADEAN_000348900</name>
</gene>
<dbReference type="Proteomes" id="UP000515908">
    <property type="component" value="Chromosome 06"/>
</dbReference>
<keyword evidence="3" id="KW-1185">Reference proteome</keyword>
<dbReference type="EMBL" id="LR877150">
    <property type="protein sequence ID" value="CAD2216031.1"/>
    <property type="molecule type" value="Genomic_DNA"/>
</dbReference>
<sequence length="223" mass="24981">MDSSVDNKPGQNKKGNKKKENNKPNSNKNASPKTDNKASKVKEEVFLCLTLAVSGRSPLNGWIMNIGATLITAERKVLGVFERNLLPLHADVRVKPAPDVVGYWRRQRAELEYFYADKEAGRSAGQQLLAKANPSLRRVPPAEAFEDLTQFCSPYVNLTLVGSPLLSVYGWISYYWSRVWQKDRQMPWGFSGLCARSFSAGYLGVPMKKLNNSATFHQLTRGL</sequence>
<evidence type="ECO:0000313" key="3">
    <source>
        <dbReference type="Proteomes" id="UP000515908"/>
    </source>
</evidence>
<dbReference type="AlphaFoldDB" id="A0A7G2CAD7"/>
<evidence type="ECO:0000313" key="2">
    <source>
        <dbReference type="EMBL" id="CAD2216031.1"/>
    </source>
</evidence>
<dbReference type="VEuPathDB" id="TriTrypDB:ADEAN_000348900"/>
<reference evidence="2 3" key="1">
    <citation type="submission" date="2020-08" db="EMBL/GenBank/DDBJ databases">
        <authorList>
            <person name="Newling K."/>
            <person name="Davey J."/>
            <person name="Forrester S."/>
        </authorList>
    </citation>
    <scope>NUCLEOTIDE SEQUENCE [LARGE SCALE GENOMIC DNA]</scope>
    <source>
        <strain evidence="3">Crithidia deanei Carvalho (ATCC PRA-265)</strain>
    </source>
</reference>
<proteinExistence type="predicted"/>
<name>A0A7G2CAD7_9TRYP</name>
<feature type="region of interest" description="Disordered" evidence="1">
    <location>
        <begin position="1"/>
        <end position="38"/>
    </location>
</feature>
<accession>A0A7G2CAD7</accession>